<evidence type="ECO:0000256" key="9">
    <source>
        <dbReference type="ARBA" id="ARBA00022842"/>
    </source>
</evidence>
<evidence type="ECO:0000256" key="4">
    <source>
        <dbReference type="ARBA" id="ARBA00022448"/>
    </source>
</evidence>
<feature type="transmembrane region" description="Helical" evidence="17">
    <location>
        <begin position="21"/>
        <end position="44"/>
    </location>
</feature>
<dbReference type="GO" id="GO:0042773">
    <property type="term" value="P:ATP synthesis coupled electron transport"/>
    <property type="evidence" value="ECO:0007669"/>
    <property type="project" value="TreeGrafter"/>
</dbReference>
<keyword evidence="16 20" id="KW-0496">Mitochondrion</keyword>
<dbReference type="GO" id="GO:0005743">
    <property type="term" value="C:mitochondrial inner membrane"/>
    <property type="evidence" value="ECO:0007669"/>
    <property type="project" value="UniProtKB-SubCell"/>
</dbReference>
<comment type="catalytic activity">
    <reaction evidence="15">
        <text>4 Fe(II)-[cytochrome c] + O2 + 8 H(+)(in) = 4 Fe(III)-[cytochrome c] + 2 H2O + 4 H(+)(out)</text>
        <dbReference type="Rhea" id="RHEA:11436"/>
        <dbReference type="Rhea" id="RHEA-COMP:10350"/>
        <dbReference type="Rhea" id="RHEA-COMP:14399"/>
        <dbReference type="ChEBI" id="CHEBI:15377"/>
        <dbReference type="ChEBI" id="CHEBI:15378"/>
        <dbReference type="ChEBI" id="CHEBI:15379"/>
        <dbReference type="ChEBI" id="CHEBI:29033"/>
        <dbReference type="ChEBI" id="CHEBI:29034"/>
        <dbReference type="EC" id="7.1.1.9"/>
    </reaction>
    <physiologicalReaction direction="left-to-right" evidence="15">
        <dbReference type="Rhea" id="RHEA:11437"/>
    </physiologicalReaction>
</comment>
<evidence type="ECO:0000256" key="7">
    <source>
        <dbReference type="ARBA" id="ARBA00022723"/>
    </source>
</evidence>
<dbReference type="Gene3D" id="1.10.287.90">
    <property type="match status" value="1"/>
</dbReference>
<evidence type="ECO:0000259" key="19">
    <source>
        <dbReference type="PROSITE" id="PS50999"/>
    </source>
</evidence>
<evidence type="ECO:0000256" key="8">
    <source>
        <dbReference type="ARBA" id="ARBA00022792"/>
    </source>
</evidence>
<keyword evidence="11 16" id="KW-0249">Electron transport</keyword>
<evidence type="ECO:0000256" key="10">
    <source>
        <dbReference type="ARBA" id="ARBA00022967"/>
    </source>
</evidence>
<dbReference type="PROSITE" id="PS00078">
    <property type="entry name" value="COX2"/>
    <property type="match status" value="1"/>
</dbReference>
<keyword evidence="9" id="KW-0460">Magnesium</keyword>
<evidence type="ECO:0000256" key="14">
    <source>
        <dbReference type="ARBA" id="ARBA00023136"/>
    </source>
</evidence>
<dbReference type="AlphaFoldDB" id="A6MVL3"/>
<evidence type="ECO:0000256" key="17">
    <source>
        <dbReference type="SAM" id="Phobius"/>
    </source>
</evidence>
<sequence>MQLWNQISFQDSASPIMSQLILFHDHCMFIVILISTILLVLFFMLMTNKFHTKILSNISLIESIWTILPALTLMLLSIPSLRLLYLMEESSFNTLTLKIMGHQWYWSCEYADFNNIEFDSYMLPSDDINNGMYRLLNVDNSVPLPLNSNIRLLVSAADVIHSWTIPSLGVKFDAVPGRLNQSMMYLNRPGIFYGQCSEICGSNHSFMPITLEILWPNDFITWIKSKI</sequence>
<organism evidence="20">
    <name type="scientific">Myzostoma seymourcollegiorum</name>
    <name type="common">Polychaete worm</name>
    <dbReference type="NCBI Taxonomy" id="447489"/>
    <lineage>
        <taxon>Eukaryota</taxon>
        <taxon>Metazoa</taxon>
        <taxon>Spiralia</taxon>
        <taxon>Lophotrochozoa</taxon>
        <taxon>Annelida</taxon>
        <taxon>Myzostomida</taxon>
        <taxon>Myzostomatidae</taxon>
        <taxon>Myzostoma</taxon>
    </lineage>
</organism>
<comment type="cofactor">
    <cofactor evidence="16">
        <name>Cu cation</name>
        <dbReference type="ChEBI" id="CHEBI:23378"/>
    </cofactor>
    <text evidence="16">Binds a copper A center.</text>
</comment>
<dbReference type="Pfam" id="PF02790">
    <property type="entry name" value="COX2_TM"/>
    <property type="match status" value="1"/>
</dbReference>
<evidence type="ECO:0000256" key="2">
    <source>
        <dbReference type="ARBA" id="ARBA00007866"/>
    </source>
</evidence>
<protein>
    <recommendedName>
        <fullName evidence="3 16">Cytochrome c oxidase subunit 2</fullName>
    </recommendedName>
</protein>
<evidence type="ECO:0000256" key="3">
    <source>
        <dbReference type="ARBA" id="ARBA00015946"/>
    </source>
</evidence>
<name>A6MVL3_MYZSE</name>
<dbReference type="InterPro" id="IPR045187">
    <property type="entry name" value="CcO_II"/>
</dbReference>
<proteinExistence type="inferred from homology"/>
<dbReference type="Gene3D" id="2.60.40.420">
    <property type="entry name" value="Cupredoxins - blue copper proteins"/>
    <property type="match status" value="1"/>
</dbReference>
<dbReference type="InterPro" id="IPR001505">
    <property type="entry name" value="Copper_CuA"/>
</dbReference>
<dbReference type="PANTHER" id="PTHR22888:SF9">
    <property type="entry name" value="CYTOCHROME C OXIDASE SUBUNIT 2"/>
    <property type="match status" value="1"/>
</dbReference>
<dbReference type="CDD" id="cd13912">
    <property type="entry name" value="CcO_II_C"/>
    <property type="match status" value="1"/>
</dbReference>
<comment type="similarity">
    <text evidence="2 16">Belongs to the cytochrome c oxidase subunit 2 family.</text>
</comment>
<keyword evidence="7 16" id="KW-0479">Metal-binding</keyword>
<feature type="domain" description="Cytochrome oxidase subunit II transmembrane region profile" evidence="19">
    <location>
        <begin position="1"/>
        <end position="91"/>
    </location>
</feature>
<evidence type="ECO:0000313" key="20">
    <source>
        <dbReference type="EMBL" id="ABR12400.1"/>
    </source>
</evidence>
<dbReference type="SUPFAM" id="SSF49503">
    <property type="entry name" value="Cupredoxins"/>
    <property type="match status" value="1"/>
</dbReference>
<dbReference type="PRINTS" id="PR01166">
    <property type="entry name" value="CYCOXIDASEII"/>
</dbReference>
<evidence type="ECO:0000256" key="15">
    <source>
        <dbReference type="ARBA" id="ARBA00049512"/>
    </source>
</evidence>
<dbReference type="PANTHER" id="PTHR22888">
    <property type="entry name" value="CYTOCHROME C OXIDASE, SUBUNIT II"/>
    <property type="match status" value="1"/>
</dbReference>
<keyword evidence="4 16" id="KW-0813">Transport</keyword>
<comment type="function">
    <text evidence="16">Component of the cytochrome c oxidase, the last enzyme in the mitochondrial electron transport chain which drives oxidative phosphorylation. The respiratory chain contains 3 multisubunit complexes succinate dehydrogenase (complex II, CII), ubiquinol-cytochrome c oxidoreductase (cytochrome b-c1 complex, complex III, CIII) and cytochrome c oxidase (complex IV, CIV), that cooperate to transfer electrons derived from NADH and succinate to molecular oxygen, creating an electrochemical gradient over the inner membrane that drives transmembrane transport and the ATP synthase. Cytochrome c oxidase is the component of the respiratory chain that catalyzes the reduction of oxygen to water. Electrons originating from reduced cytochrome c in the intermembrane space (IMS) are transferred via the dinuclear copper A center (CU(A)) of subunit 2 and heme A of subunit 1 to the active site in subunit 1, a binuclear center (BNC) formed by heme A3 and copper B (CU(B)). The BNC reduces molecular oxygen to 2 water molecules using 4 electrons from cytochrome c in the IMS and 4 protons from the mitochondrial matrix.</text>
</comment>
<evidence type="ECO:0000256" key="16">
    <source>
        <dbReference type="RuleBase" id="RU000457"/>
    </source>
</evidence>
<keyword evidence="8 16" id="KW-0999">Mitochondrion inner membrane</keyword>
<dbReference type="SUPFAM" id="SSF81464">
    <property type="entry name" value="Cytochrome c oxidase subunit II-like, transmembrane region"/>
    <property type="match status" value="1"/>
</dbReference>
<dbReference type="PROSITE" id="PS50999">
    <property type="entry name" value="COX2_TM"/>
    <property type="match status" value="1"/>
</dbReference>
<dbReference type="InterPro" id="IPR008972">
    <property type="entry name" value="Cupredoxin"/>
</dbReference>
<accession>A6MVL3</accession>
<keyword evidence="12 17" id="KW-1133">Transmembrane helix</keyword>
<evidence type="ECO:0000256" key="1">
    <source>
        <dbReference type="ARBA" id="ARBA00004448"/>
    </source>
</evidence>
<dbReference type="EMBL" id="EF506562">
    <property type="protein sequence ID" value="ABR12400.1"/>
    <property type="molecule type" value="Genomic_DNA"/>
</dbReference>
<keyword evidence="13 16" id="KW-0186">Copper</keyword>
<feature type="domain" description="Cytochrome oxidase subunit II copper A binding" evidence="18">
    <location>
        <begin position="92"/>
        <end position="225"/>
    </location>
</feature>
<keyword evidence="6 16" id="KW-0812">Transmembrane</keyword>
<geneLocation type="mitochondrion" evidence="20"/>
<evidence type="ECO:0000256" key="13">
    <source>
        <dbReference type="ARBA" id="ARBA00023008"/>
    </source>
</evidence>
<evidence type="ECO:0000256" key="11">
    <source>
        <dbReference type="ARBA" id="ARBA00022982"/>
    </source>
</evidence>
<keyword evidence="14 16" id="KW-0472">Membrane</keyword>
<dbReference type="GO" id="GO:0005507">
    <property type="term" value="F:copper ion binding"/>
    <property type="evidence" value="ECO:0007669"/>
    <property type="project" value="InterPro"/>
</dbReference>
<evidence type="ECO:0000259" key="18">
    <source>
        <dbReference type="PROSITE" id="PS50857"/>
    </source>
</evidence>
<reference evidence="20" key="1">
    <citation type="submission" date="2007-03" db="EMBL/GenBank/DDBJ databases">
        <title>Mitochondrial genome and nuclear sequence data support Myzostomida as part of the annelid radiation.</title>
        <authorList>
            <person name="Bleidorn C."/>
            <person name="Eeckhaut I."/>
            <person name="Podsiadlowski L."/>
            <person name="Schult N."/>
            <person name="McHugh D."/>
            <person name="Halanych K.M."/>
            <person name="Milinkovitch M.C."/>
            <person name="Tiedemann R."/>
        </authorList>
    </citation>
    <scope>NUCLEOTIDE SEQUENCE</scope>
</reference>
<comment type="subcellular location">
    <subcellularLocation>
        <location evidence="1 16">Mitochondrion inner membrane</location>
        <topology evidence="1 16">Multi-pass membrane protein</topology>
    </subcellularLocation>
</comment>
<gene>
    <name evidence="20" type="primary">cox2</name>
</gene>
<evidence type="ECO:0000256" key="12">
    <source>
        <dbReference type="ARBA" id="ARBA00022989"/>
    </source>
</evidence>
<dbReference type="Pfam" id="PF00116">
    <property type="entry name" value="COX2"/>
    <property type="match status" value="1"/>
</dbReference>
<dbReference type="FunFam" id="2.60.40.420:FF:000001">
    <property type="entry name" value="Cytochrome c oxidase subunit 2"/>
    <property type="match status" value="1"/>
</dbReference>
<keyword evidence="5 16" id="KW-0679">Respiratory chain</keyword>
<dbReference type="InterPro" id="IPR036257">
    <property type="entry name" value="Cyt_c_oxidase_su2_TM_sf"/>
</dbReference>
<evidence type="ECO:0000256" key="6">
    <source>
        <dbReference type="ARBA" id="ARBA00022692"/>
    </source>
</evidence>
<dbReference type="InterPro" id="IPR011759">
    <property type="entry name" value="Cyt_c_oxidase_su2_TM_dom"/>
</dbReference>
<dbReference type="InterPro" id="IPR002429">
    <property type="entry name" value="CcO_II-like_C"/>
</dbReference>
<dbReference type="GO" id="GO:0004129">
    <property type="term" value="F:cytochrome-c oxidase activity"/>
    <property type="evidence" value="ECO:0007669"/>
    <property type="project" value="UniProtKB-EC"/>
</dbReference>
<feature type="transmembrane region" description="Helical" evidence="17">
    <location>
        <begin position="64"/>
        <end position="85"/>
    </location>
</feature>
<dbReference type="InterPro" id="IPR034210">
    <property type="entry name" value="CcO_II_C"/>
</dbReference>
<keyword evidence="10" id="KW-1278">Translocase</keyword>
<dbReference type="PROSITE" id="PS50857">
    <property type="entry name" value="COX2_CUA"/>
    <property type="match status" value="1"/>
</dbReference>
<evidence type="ECO:0000256" key="5">
    <source>
        <dbReference type="ARBA" id="ARBA00022660"/>
    </source>
</evidence>